<dbReference type="Pfam" id="PF00263">
    <property type="entry name" value="Secretin"/>
    <property type="match status" value="1"/>
</dbReference>
<dbReference type="InterPro" id="IPR032789">
    <property type="entry name" value="T2SS-T3SS_pil_N"/>
</dbReference>
<dbReference type="PANTHER" id="PTHR30332">
    <property type="entry name" value="PROBABLE GENERAL SECRETION PATHWAY PROTEIN D"/>
    <property type="match status" value="1"/>
</dbReference>
<dbReference type="PRINTS" id="PR00811">
    <property type="entry name" value="BCTERIALGSPD"/>
</dbReference>
<comment type="similarity">
    <text evidence="1">Belongs to the bacterial secretin family.</text>
</comment>
<feature type="signal peptide" evidence="2">
    <location>
        <begin position="1"/>
        <end position="23"/>
    </location>
</feature>
<dbReference type="GO" id="GO:0009306">
    <property type="term" value="P:protein secretion"/>
    <property type="evidence" value="ECO:0007669"/>
    <property type="project" value="InterPro"/>
</dbReference>
<dbReference type="PANTHER" id="PTHR30332:SF17">
    <property type="entry name" value="TYPE IV PILIATION SYSTEM PROTEIN DR_0774-RELATED"/>
    <property type="match status" value="1"/>
</dbReference>
<dbReference type="InterPro" id="IPR004846">
    <property type="entry name" value="T2SS/T3SS_dom"/>
</dbReference>
<dbReference type="Proteomes" id="UP000613582">
    <property type="component" value="Unassembled WGS sequence"/>
</dbReference>
<dbReference type="InterPro" id="IPR007055">
    <property type="entry name" value="BON_dom"/>
</dbReference>
<dbReference type="EMBL" id="BMGH01000001">
    <property type="protein sequence ID" value="GGD13594.1"/>
    <property type="molecule type" value="Genomic_DNA"/>
</dbReference>
<evidence type="ECO:0000313" key="5">
    <source>
        <dbReference type="Proteomes" id="UP000613582"/>
    </source>
</evidence>
<reference evidence="4" key="1">
    <citation type="journal article" date="2014" name="Int. J. Syst. Evol. Microbiol.">
        <title>Complete genome sequence of Corynebacterium casei LMG S-19264T (=DSM 44701T), isolated from a smear-ripened cheese.</title>
        <authorList>
            <consortium name="US DOE Joint Genome Institute (JGI-PGF)"/>
            <person name="Walter F."/>
            <person name="Albersmeier A."/>
            <person name="Kalinowski J."/>
            <person name="Ruckert C."/>
        </authorList>
    </citation>
    <scope>NUCLEOTIDE SEQUENCE</scope>
    <source>
        <strain evidence="4">CGMCC 1.12921</strain>
    </source>
</reference>
<protein>
    <submittedName>
        <fullName evidence="4">Pilus assembly protein CpaC</fullName>
    </submittedName>
</protein>
<proteinExistence type="inferred from homology"/>
<dbReference type="InterPro" id="IPR001775">
    <property type="entry name" value="GspD/PilQ"/>
</dbReference>
<evidence type="ECO:0000259" key="3">
    <source>
        <dbReference type="PROSITE" id="PS50914"/>
    </source>
</evidence>
<sequence>MNRARKILTASLGAVFASLTAFSAAMTPAAAQADDVVINRGGDSQSSRTLTLALDKAVIIELPQAASDVLISNPSKVDAVIRSSRRVYLLGLEAGQANAFFFDSRGEQILNLEIIVERDTAGLDSLLKKLMPDARITVDTVNANVILKGSVQTSSDASRAQDVAARYVGDPELVMNMLSIRDQNQVMLKVRIVEMQRRLVKQLGVNGSAFARLDDAILNTSWTSSFAASGSALGGIDADLVTNGIGDITDLDFMFNAFEQNGMIKTLAEPTLNSLSGEAATFLAGGEFPVPVGQDDGQVTIEFKKFGVSLGFRPVVLSKNRINLAIDTEVSEISRANSFTLGSGTTIDPDTGNPTVSSVLTIPGLTVRRVSNVVELPSGGSMAIAGLLQENIQTAVEGVPGLKDVSVLGQLFRSNEFINQETELVVIVTPYLVEPTTMANLTDPSEGFVPPSEIQSIVVGKLQSAYGMKPRGEPRTLQGPHGFILD</sequence>
<evidence type="ECO:0000256" key="2">
    <source>
        <dbReference type="SAM" id="SignalP"/>
    </source>
</evidence>
<dbReference type="AlphaFoldDB" id="A0A8J2V5L8"/>
<gene>
    <name evidence="4" type="primary">cpaC</name>
    <name evidence="4" type="ORF">GCM10011342_22950</name>
</gene>
<feature type="domain" description="BON" evidence="3">
    <location>
        <begin position="112"/>
        <end position="182"/>
    </location>
</feature>
<dbReference type="InterPro" id="IPR050810">
    <property type="entry name" value="Bact_Secretion_Sys_Channel"/>
</dbReference>
<dbReference type="Pfam" id="PF04972">
    <property type="entry name" value="BON"/>
    <property type="match status" value="1"/>
</dbReference>
<reference evidence="4" key="2">
    <citation type="submission" date="2020-09" db="EMBL/GenBank/DDBJ databases">
        <authorList>
            <person name="Sun Q."/>
            <person name="Zhou Y."/>
        </authorList>
    </citation>
    <scope>NUCLEOTIDE SEQUENCE</scope>
    <source>
        <strain evidence="4">CGMCC 1.12921</strain>
    </source>
</reference>
<evidence type="ECO:0000256" key="1">
    <source>
        <dbReference type="RuleBase" id="RU004003"/>
    </source>
</evidence>
<dbReference type="PROSITE" id="PS50914">
    <property type="entry name" value="BON"/>
    <property type="match status" value="1"/>
</dbReference>
<feature type="chain" id="PRO_5035162089" evidence="2">
    <location>
        <begin position="24"/>
        <end position="486"/>
    </location>
</feature>
<dbReference type="GO" id="GO:0015627">
    <property type="term" value="C:type II protein secretion system complex"/>
    <property type="evidence" value="ECO:0007669"/>
    <property type="project" value="TreeGrafter"/>
</dbReference>
<dbReference type="RefSeq" id="WP_188158286.1">
    <property type="nucleotide sequence ID" value="NZ_BMGH01000001.1"/>
</dbReference>
<name>A0A8J2V5L8_9PROT</name>
<dbReference type="Pfam" id="PF13629">
    <property type="entry name" value="T2SS-T3SS_pil_N"/>
    <property type="match status" value="1"/>
</dbReference>
<organism evidence="4 5">
    <name type="scientific">Aquisalinus flavus</name>
    <dbReference type="NCBI Taxonomy" id="1526572"/>
    <lineage>
        <taxon>Bacteria</taxon>
        <taxon>Pseudomonadati</taxon>
        <taxon>Pseudomonadota</taxon>
        <taxon>Alphaproteobacteria</taxon>
        <taxon>Parvularculales</taxon>
        <taxon>Parvularculaceae</taxon>
        <taxon>Aquisalinus</taxon>
    </lineage>
</organism>
<evidence type="ECO:0000313" key="4">
    <source>
        <dbReference type="EMBL" id="GGD13594.1"/>
    </source>
</evidence>
<accession>A0A8J2V5L8</accession>
<keyword evidence="5" id="KW-1185">Reference proteome</keyword>
<comment type="caution">
    <text evidence="4">The sequence shown here is derived from an EMBL/GenBank/DDBJ whole genome shotgun (WGS) entry which is preliminary data.</text>
</comment>
<keyword evidence="2" id="KW-0732">Signal</keyword>